<evidence type="ECO:0000313" key="8">
    <source>
        <dbReference type="Proteomes" id="UP000005220"/>
    </source>
</evidence>
<evidence type="ECO:0000256" key="5">
    <source>
        <dbReference type="SAM" id="MobiDB-lite"/>
    </source>
</evidence>
<dbReference type="OrthoDB" id="270189at2759"/>
<dbReference type="AlphaFoldDB" id="H2AQ73"/>
<dbReference type="InterPro" id="IPR022894">
    <property type="entry name" value="Oligoribonuclease"/>
</dbReference>
<keyword evidence="4" id="KW-0269">Exonuclease</keyword>
<comment type="similarity">
    <text evidence="1">Belongs to the oligoribonuclease family.</text>
</comment>
<dbReference type="GO" id="GO:0034475">
    <property type="term" value="P:U4 snRNA 3'-end processing"/>
    <property type="evidence" value="ECO:0007669"/>
    <property type="project" value="EnsemblFungi"/>
</dbReference>
<keyword evidence="8" id="KW-1185">Reference proteome</keyword>
<dbReference type="NCBIfam" id="NF003765">
    <property type="entry name" value="PRK05359.1"/>
    <property type="match status" value="1"/>
</dbReference>
<feature type="compositionally biased region" description="Basic residues" evidence="5">
    <location>
        <begin position="291"/>
        <end position="303"/>
    </location>
</feature>
<dbReference type="Proteomes" id="UP000005220">
    <property type="component" value="Chromosome 2"/>
</dbReference>
<dbReference type="GO" id="GO:0000467">
    <property type="term" value="P:exonucleolytic trimming to generate mature 3'-end of 5.8S rRNA from tricistronic rRNA transcript (SSU-rRNA, 5.8S rRNA, LSU-rRNA)"/>
    <property type="evidence" value="ECO:0007669"/>
    <property type="project" value="EnsemblFungi"/>
</dbReference>
<dbReference type="FunFam" id="3.30.420.10:FF:000003">
    <property type="entry name" value="Oligoribonuclease"/>
    <property type="match status" value="1"/>
</dbReference>
<feature type="domain" description="Exonuclease" evidence="6">
    <location>
        <begin position="56"/>
        <end position="232"/>
    </location>
</feature>
<dbReference type="GO" id="GO:0034476">
    <property type="term" value="P:U5 snRNA 3'-end processing"/>
    <property type="evidence" value="ECO:0007669"/>
    <property type="project" value="EnsemblFungi"/>
</dbReference>
<evidence type="ECO:0000256" key="2">
    <source>
        <dbReference type="ARBA" id="ARBA00022722"/>
    </source>
</evidence>
<dbReference type="InterPro" id="IPR036397">
    <property type="entry name" value="RNaseH_sf"/>
</dbReference>
<sequence length="337" mass="39073">MFLKSVVKTKALRLPSARRLLPFVSQYYRRPSLSLWKMSQQNSLSPFEERNKIFKPIVWVDCEMTGLDHVNDRIIEICCIITDGNLNIIDETGYESVVHCDKSVLDNMNEWCIEHHGNSGLTAKVLASDKTKEQVETELLDYVKKYIPEKNTGILAGNSIHMDRLFMLKEFPTVIDHLFYRLIDVSTIMEVSRRHNPDLASVFPKKETAHTAKKDILESIEQLRWYMKHYLKNTEETKAFVEVAAVEKRRLEQEGLATLSDSTVKVNQNITIEVETEETTIDVVNVDIETKKKHKKKSSKRKESKSSDKSKKRKKEKEDDRSSSKSKKKYKKKSQSS</sequence>
<dbReference type="PANTHER" id="PTHR11046:SF0">
    <property type="entry name" value="OLIGORIBONUCLEASE, MITOCHONDRIAL"/>
    <property type="match status" value="1"/>
</dbReference>
<keyword evidence="2" id="KW-0540">Nuclease</keyword>
<evidence type="ECO:0000256" key="1">
    <source>
        <dbReference type="ARBA" id="ARBA00009921"/>
    </source>
</evidence>
<dbReference type="eggNOG" id="KOG3242">
    <property type="taxonomic scope" value="Eukaryota"/>
</dbReference>
<dbReference type="RefSeq" id="XP_003955658.1">
    <property type="nucleotide sequence ID" value="XM_003955609.1"/>
</dbReference>
<accession>H2AQ73</accession>
<dbReference type="InterPro" id="IPR012337">
    <property type="entry name" value="RNaseH-like_sf"/>
</dbReference>
<dbReference type="GeneID" id="13882825"/>
<dbReference type="FunCoup" id="H2AQ73">
    <property type="interactions" value="811"/>
</dbReference>
<dbReference type="InParanoid" id="H2AQ73"/>
<feature type="compositionally biased region" description="Basic residues" evidence="5">
    <location>
        <begin position="324"/>
        <end position="337"/>
    </location>
</feature>
<dbReference type="EMBL" id="HE650822">
    <property type="protein sequence ID" value="CCF56523.1"/>
    <property type="molecule type" value="Genomic_DNA"/>
</dbReference>
<dbReference type="PANTHER" id="PTHR11046">
    <property type="entry name" value="OLIGORIBONUCLEASE, MITOCHONDRIAL"/>
    <property type="match status" value="1"/>
</dbReference>
<dbReference type="KEGG" id="kaf:KAFR_0B02250"/>
<dbReference type="Pfam" id="PF00929">
    <property type="entry name" value="RNase_T"/>
    <property type="match status" value="1"/>
</dbReference>
<dbReference type="SUPFAM" id="SSF53098">
    <property type="entry name" value="Ribonuclease H-like"/>
    <property type="match status" value="1"/>
</dbReference>
<keyword evidence="3" id="KW-0378">Hydrolase</keyword>
<feature type="region of interest" description="Disordered" evidence="5">
    <location>
        <begin position="287"/>
        <end position="337"/>
    </location>
</feature>
<name>H2AQ73_KAZAF</name>
<evidence type="ECO:0000259" key="6">
    <source>
        <dbReference type="SMART" id="SM00479"/>
    </source>
</evidence>
<dbReference type="InterPro" id="IPR013520">
    <property type="entry name" value="Ribonucl_H"/>
</dbReference>
<evidence type="ECO:0000256" key="4">
    <source>
        <dbReference type="ARBA" id="ARBA00022839"/>
    </source>
</evidence>
<evidence type="ECO:0000313" key="7">
    <source>
        <dbReference type="EMBL" id="CCF56523.1"/>
    </source>
</evidence>
<proteinExistence type="inferred from homology"/>
<protein>
    <recommendedName>
        <fullName evidence="6">Exonuclease domain-containing protein</fullName>
    </recommendedName>
</protein>
<dbReference type="SMART" id="SM00479">
    <property type="entry name" value="EXOIII"/>
    <property type="match status" value="1"/>
</dbReference>
<dbReference type="GO" id="GO:0005739">
    <property type="term" value="C:mitochondrion"/>
    <property type="evidence" value="ECO:0007669"/>
    <property type="project" value="EnsemblFungi"/>
</dbReference>
<dbReference type="GO" id="GO:0003676">
    <property type="term" value="F:nucleic acid binding"/>
    <property type="evidence" value="ECO:0007669"/>
    <property type="project" value="InterPro"/>
</dbReference>
<dbReference type="GO" id="GO:0000175">
    <property type="term" value="F:3'-5'-RNA exonuclease activity"/>
    <property type="evidence" value="ECO:0007669"/>
    <property type="project" value="EnsemblFungi"/>
</dbReference>
<dbReference type="CDD" id="cd06135">
    <property type="entry name" value="Orn"/>
    <property type="match status" value="1"/>
</dbReference>
<reference evidence="7 8" key="1">
    <citation type="journal article" date="2011" name="Proc. Natl. Acad. Sci. U.S.A.">
        <title>Evolutionary erosion of yeast sex chromosomes by mating-type switching accidents.</title>
        <authorList>
            <person name="Gordon J.L."/>
            <person name="Armisen D."/>
            <person name="Proux-Wera E."/>
            <person name="Oheigeartaigh S.S."/>
            <person name="Byrne K.P."/>
            <person name="Wolfe K.H."/>
        </authorList>
    </citation>
    <scope>NUCLEOTIDE SEQUENCE [LARGE SCALE GENOMIC DNA]</scope>
    <source>
        <strain evidence="8">ATCC 22294 / BCRC 22015 / CBS 2517 / CECT 1963 / NBRC 1671 / NRRL Y-8276</strain>
    </source>
</reference>
<dbReference type="Gene3D" id="3.30.420.10">
    <property type="entry name" value="Ribonuclease H-like superfamily/Ribonuclease H"/>
    <property type="match status" value="1"/>
</dbReference>
<dbReference type="STRING" id="1071382.H2AQ73"/>
<gene>
    <name evidence="7" type="primary">KAFR0B02250</name>
    <name evidence="7" type="ORF">KAFR_0B02250</name>
</gene>
<organism evidence="7 8">
    <name type="scientific">Kazachstania africana (strain ATCC 22294 / BCRC 22015 / CBS 2517 / CECT 1963 / NBRC 1671 / NRRL Y-8276)</name>
    <name type="common">Yeast</name>
    <name type="synonym">Kluyveromyces africanus</name>
    <dbReference type="NCBI Taxonomy" id="1071382"/>
    <lineage>
        <taxon>Eukaryota</taxon>
        <taxon>Fungi</taxon>
        <taxon>Dikarya</taxon>
        <taxon>Ascomycota</taxon>
        <taxon>Saccharomycotina</taxon>
        <taxon>Saccharomycetes</taxon>
        <taxon>Saccharomycetales</taxon>
        <taxon>Saccharomycetaceae</taxon>
        <taxon>Kazachstania</taxon>
    </lineage>
</organism>
<evidence type="ECO:0000256" key="3">
    <source>
        <dbReference type="ARBA" id="ARBA00022801"/>
    </source>
</evidence>
<dbReference type="HOGENOM" id="CLU_824021_0_0_1"/>